<comment type="caution">
    <text evidence="2">The sequence shown here is derived from an EMBL/GenBank/DDBJ whole genome shotgun (WGS) entry which is preliminary data.</text>
</comment>
<gene>
    <name evidence="2" type="ORF">QBC42DRAFT_297646</name>
</gene>
<reference evidence="2" key="2">
    <citation type="submission" date="2023-06" db="EMBL/GenBank/DDBJ databases">
        <authorList>
            <consortium name="Lawrence Berkeley National Laboratory"/>
            <person name="Mondo S.J."/>
            <person name="Hensen N."/>
            <person name="Bonometti L."/>
            <person name="Westerberg I."/>
            <person name="Brannstrom I.O."/>
            <person name="Guillou S."/>
            <person name="Cros-Aarteil S."/>
            <person name="Calhoun S."/>
            <person name="Haridas S."/>
            <person name="Kuo A."/>
            <person name="Pangilinan J."/>
            <person name="Riley R."/>
            <person name="Labutti K."/>
            <person name="Andreopoulos B."/>
            <person name="Lipzen A."/>
            <person name="Chen C."/>
            <person name="Yanf M."/>
            <person name="Daum C."/>
            <person name="Ng V."/>
            <person name="Clum A."/>
            <person name="Steindorff A."/>
            <person name="Ohm R."/>
            <person name="Martin F."/>
            <person name="Silar P."/>
            <person name="Natvig D."/>
            <person name="Lalanne C."/>
            <person name="Gautier V."/>
            <person name="Ament-Velasquez S.L."/>
            <person name="Kruys A."/>
            <person name="Hutchinson M.I."/>
            <person name="Powell A.J."/>
            <person name="Barry K."/>
            <person name="Miller A.N."/>
            <person name="Grigoriev I.V."/>
            <person name="Debuchy R."/>
            <person name="Gladieux P."/>
            <person name="Thoren M.H."/>
            <person name="Johannesson H."/>
        </authorList>
    </citation>
    <scope>NUCLEOTIDE SEQUENCE</scope>
    <source>
        <strain evidence="2">PSN324</strain>
    </source>
</reference>
<name>A0AAV9HPK4_9PEZI</name>
<keyword evidence="3" id="KW-1185">Reference proteome</keyword>
<keyword evidence="1" id="KW-0732">Signal</keyword>
<dbReference type="Proteomes" id="UP001321749">
    <property type="component" value="Unassembled WGS sequence"/>
</dbReference>
<evidence type="ECO:0000256" key="1">
    <source>
        <dbReference type="SAM" id="SignalP"/>
    </source>
</evidence>
<proteinExistence type="predicted"/>
<feature type="chain" id="PRO_5043317239" evidence="1">
    <location>
        <begin position="21"/>
        <end position="113"/>
    </location>
</feature>
<organism evidence="2 3">
    <name type="scientific">Cladorrhinum samala</name>
    <dbReference type="NCBI Taxonomy" id="585594"/>
    <lineage>
        <taxon>Eukaryota</taxon>
        <taxon>Fungi</taxon>
        <taxon>Dikarya</taxon>
        <taxon>Ascomycota</taxon>
        <taxon>Pezizomycotina</taxon>
        <taxon>Sordariomycetes</taxon>
        <taxon>Sordariomycetidae</taxon>
        <taxon>Sordariales</taxon>
        <taxon>Podosporaceae</taxon>
        <taxon>Cladorrhinum</taxon>
    </lineage>
</organism>
<dbReference type="AlphaFoldDB" id="A0AAV9HPK4"/>
<feature type="signal peptide" evidence="1">
    <location>
        <begin position="1"/>
        <end position="20"/>
    </location>
</feature>
<evidence type="ECO:0000313" key="2">
    <source>
        <dbReference type="EMBL" id="KAK4461533.1"/>
    </source>
</evidence>
<protein>
    <submittedName>
        <fullName evidence="2">Uncharacterized protein</fullName>
    </submittedName>
</protein>
<dbReference type="EMBL" id="MU864989">
    <property type="protein sequence ID" value="KAK4461533.1"/>
    <property type="molecule type" value="Genomic_DNA"/>
</dbReference>
<accession>A0AAV9HPK4</accession>
<evidence type="ECO:0000313" key="3">
    <source>
        <dbReference type="Proteomes" id="UP001321749"/>
    </source>
</evidence>
<reference evidence="2" key="1">
    <citation type="journal article" date="2023" name="Mol. Phylogenet. Evol.">
        <title>Genome-scale phylogeny and comparative genomics of the fungal order Sordariales.</title>
        <authorList>
            <person name="Hensen N."/>
            <person name="Bonometti L."/>
            <person name="Westerberg I."/>
            <person name="Brannstrom I.O."/>
            <person name="Guillou S."/>
            <person name="Cros-Aarteil S."/>
            <person name="Calhoun S."/>
            <person name="Haridas S."/>
            <person name="Kuo A."/>
            <person name="Mondo S."/>
            <person name="Pangilinan J."/>
            <person name="Riley R."/>
            <person name="LaButti K."/>
            <person name="Andreopoulos B."/>
            <person name="Lipzen A."/>
            <person name="Chen C."/>
            <person name="Yan M."/>
            <person name="Daum C."/>
            <person name="Ng V."/>
            <person name="Clum A."/>
            <person name="Steindorff A."/>
            <person name="Ohm R.A."/>
            <person name="Martin F."/>
            <person name="Silar P."/>
            <person name="Natvig D.O."/>
            <person name="Lalanne C."/>
            <person name="Gautier V."/>
            <person name="Ament-Velasquez S.L."/>
            <person name="Kruys A."/>
            <person name="Hutchinson M.I."/>
            <person name="Powell A.J."/>
            <person name="Barry K."/>
            <person name="Miller A.N."/>
            <person name="Grigoriev I.V."/>
            <person name="Debuchy R."/>
            <person name="Gladieux P."/>
            <person name="Hiltunen Thoren M."/>
            <person name="Johannesson H."/>
        </authorList>
    </citation>
    <scope>NUCLEOTIDE SEQUENCE</scope>
    <source>
        <strain evidence="2">PSN324</strain>
    </source>
</reference>
<sequence length="113" mass="12160">MKISASSIVGILLLPSAALAAIGGRCSHVVGSELDESWGICITRKECDKYGGDSSWVGYCPNDGNSVRCCFITDCDKKDRSICNWTSKCPKDVGKITRNHCPGGDNYACCNFN</sequence>